<sequence>MNFREFLLKKHLLIKGERELKEISAGQYVNRLKSMRKNKIYNEEKYIDSYLEQKIQNRYKDWKTYLKTVSHYLVYKDYIK</sequence>
<protein>
    <submittedName>
        <fullName evidence="1">Uncharacterized protein</fullName>
    </submittedName>
</protein>
<comment type="caution">
    <text evidence="1">The sequence shown here is derived from an EMBL/GenBank/DDBJ whole genome shotgun (WGS) entry which is preliminary data.</text>
</comment>
<evidence type="ECO:0000313" key="1">
    <source>
        <dbReference type="EMBL" id="OYD56731.1"/>
    </source>
</evidence>
<gene>
    <name evidence="1" type="ORF">CGZ90_17125</name>
</gene>
<dbReference type="AlphaFoldDB" id="A0A235F618"/>
<dbReference type="EMBL" id="NOII01000011">
    <property type="protein sequence ID" value="OYD56731.1"/>
    <property type="molecule type" value="Genomic_DNA"/>
</dbReference>
<reference evidence="1 2" key="1">
    <citation type="submission" date="2017-07" db="EMBL/GenBank/DDBJ databases">
        <title>Fictibacillus sp. nov. GDSW-R2A3 Genome sequencing and assembly.</title>
        <authorList>
            <person name="Mayilraj S."/>
        </authorList>
    </citation>
    <scope>NUCLEOTIDE SEQUENCE [LARGE SCALE GENOMIC DNA]</scope>
    <source>
        <strain evidence="1 2">GDSW-R2A3</strain>
    </source>
</reference>
<name>A0A235F618_9BACL</name>
<keyword evidence="2" id="KW-1185">Reference proteome</keyword>
<evidence type="ECO:0000313" key="2">
    <source>
        <dbReference type="Proteomes" id="UP000215059"/>
    </source>
</evidence>
<accession>A0A235F618</accession>
<dbReference type="Proteomes" id="UP000215059">
    <property type="component" value="Unassembled WGS sequence"/>
</dbReference>
<organism evidence="1 2">
    <name type="scientific">Fictibacillus aquaticus</name>
    <dbReference type="NCBI Taxonomy" id="2021314"/>
    <lineage>
        <taxon>Bacteria</taxon>
        <taxon>Bacillati</taxon>
        <taxon>Bacillota</taxon>
        <taxon>Bacilli</taxon>
        <taxon>Bacillales</taxon>
        <taxon>Fictibacillaceae</taxon>
        <taxon>Fictibacillus</taxon>
    </lineage>
</organism>
<proteinExistence type="predicted"/>